<dbReference type="Pfam" id="PF13649">
    <property type="entry name" value="Methyltransf_25"/>
    <property type="match status" value="1"/>
</dbReference>
<name>A0A7T7KL89_9HYPH</name>
<keyword evidence="2" id="KW-0489">Methyltransferase</keyword>
<sequence>MSFDADWLTLREPADRAARDERLVEAFAHHLSGADKSLVIDIGCGTGSTLRCLAHAVPADGNWLLLDNDPLLLAEAERRSKAQSGVSLRRHDLNDLVGLPLEDAAIVTASALFDLCSEDFSARFAERLAVCSVGLYAALNYDGRIAWSKAHPLDEAVVSAFNRHQQTDKGFGVALGPEAAARLAVRFGNHGFRVETADSTWRLSSDSAPLQKAFIEGFRQPLQEIGGLTSRDIDDWIAFRLAAAEKPGSHCMVGHTDLLALPV</sequence>
<reference evidence="2 3" key="1">
    <citation type="submission" date="2020-12" db="EMBL/GenBank/DDBJ databases">
        <authorList>
            <person name="Zheng R.K."/>
            <person name="Sun C.M."/>
        </authorList>
    </citation>
    <scope>NUCLEOTIDE SEQUENCE [LARGE SCALE GENOMIC DNA]</scope>
    <source>
        <strain evidence="2 3">ZRK001</strain>
    </source>
</reference>
<dbReference type="GO" id="GO:0032259">
    <property type="term" value="P:methylation"/>
    <property type="evidence" value="ECO:0007669"/>
    <property type="project" value="UniProtKB-KW"/>
</dbReference>
<evidence type="ECO:0000313" key="3">
    <source>
        <dbReference type="Proteomes" id="UP000596083"/>
    </source>
</evidence>
<evidence type="ECO:0000259" key="1">
    <source>
        <dbReference type="Pfam" id="PF13649"/>
    </source>
</evidence>
<dbReference type="InterPro" id="IPR029063">
    <property type="entry name" value="SAM-dependent_MTases_sf"/>
</dbReference>
<keyword evidence="2" id="KW-0808">Transferase</keyword>
<dbReference type="InterPro" id="IPR041698">
    <property type="entry name" value="Methyltransf_25"/>
</dbReference>
<feature type="domain" description="Methyltransferase" evidence="1">
    <location>
        <begin position="39"/>
        <end position="126"/>
    </location>
</feature>
<organism evidence="2 3">
    <name type="scientific">Martelella lutilitoris</name>
    <dbReference type="NCBI Taxonomy" id="2583532"/>
    <lineage>
        <taxon>Bacteria</taxon>
        <taxon>Pseudomonadati</taxon>
        <taxon>Pseudomonadota</taxon>
        <taxon>Alphaproteobacteria</taxon>
        <taxon>Hyphomicrobiales</taxon>
        <taxon>Aurantimonadaceae</taxon>
        <taxon>Martelella</taxon>
    </lineage>
</organism>
<dbReference type="AlphaFoldDB" id="A0A7T7KL89"/>
<dbReference type="Gene3D" id="3.40.50.150">
    <property type="entry name" value="Vaccinia Virus protein VP39"/>
    <property type="match status" value="1"/>
</dbReference>
<proteinExistence type="predicted"/>
<dbReference type="SUPFAM" id="SSF53335">
    <property type="entry name" value="S-adenosyl-L-methionine-dependent methyltransferases"/>
    <property type="match status" value="1"/>
</dbReference>
<dbReference type="RefSeq" id="WP_200335880.1">
    <property type="nucleotide sequence ID" value="NZ_CP066786.1"/>
</dbReference>
<dbReference type="GO" id="GO:0008168">
    <property type="term" value="F:methyltransferase activity"/>
    <property type="evidence" value="ECO:0007669"/>
    <property type="project" value="UniProtKB-KW"/>
</dbReference>
<dbReference type="KEGG" id="mlut:JET14_19840"/>
<gene>
    <name evidence="2" type="ORF">JET14_19840</name>
</gene>
<dbReference type="Proteomes" id="UP000596083">
    <property type="component" value="Chromosome"/>
</dbReference>
<protein>
    <submittedName>
        <fullName evidence="2">Methyltransferase domain-containing protein</fullName>
    </submittedName>
</protein>
<dbReference type="EMBL" id="CP066786">
    <property type="protein sequence ID" value="QQM30471.1"/>
    <property type="molecule type" value="Genomic_DNA"/>
</dbReference>
<evidence type="ECO:0000313" key="2">
    <source>
        <dbReference type="EMBL" id="QQM30471.1"/>
    </source>
</evidence>
<accession>A0A7T7KL89</accession>